<dbReference type="RefSeq" id="XP_018285237.1">
    <property type="nucleotide sequence ID" value="XM_018438810.1"/>
</dbReference>
<dbReference type="AlphaFoldDB" id="A0A167K3G3"/>
<dbReference type="Proteomes" id="UP000077315">
    <property type="component" value="Unassembled WGS sequence"/>
</dbReference>
<sequence>MRFHLSEINKIEKGILQRQFEASPFAKGYTTKTNPTILKIFDFDSTLFLSPLLSSNIWHKSLINAVIKENLLGPGWWRDYRSLELGPFDQLEEKAWDGYWNEDVVSEARKAIADPNSLTVMLTGRRYHPFYSIVYPILKSKGLFFDAIGLRPDPEDKEPDNSGLMYNVMPNVFQTTMSFKSSFIVNLLANVPSLQNIIMWDDRAAHIIAFSKYLEDMTKEDIIVGGEMIPVKAVRPKYNPEWEYAVVNNIIDSHNKSIERYFQHKSENPDINYTESEEVWEQSTIVNNGSLATWKDQYKIAPIKTSIVVNLEKDAVGVLKNCFELFYEKEITQGRKVAQWEMVGGEGNIYFGVHVFLGQCSFDEDIPFGGLGSSVDVKVISRSQGCPDHGMLLKVLLKASQDEEYGPEEYILPLWHKPSKYLSLNEANYMWCELEVEHQLVLCGEMQYGYLLGVETLPRPDQ</sequence>
<evidence type="ECO:0000313" key="2">
    <source>
        <dbReference type="EMBL" id="OAD67197.1"/>
    </source>
</evidence>
<gene>
    <name evidence="2" type="ORF">PHYBLDRAFT_183680</name>
</gene>
<dbReference type="GO" id="GO:0032040">
    <property type="term" value="C:small-subunit processome"/>
    <property type="evidence" value="ECO:0007669"/>
    <property type="project" value="TreeGrafter"/>
</dbReference>
<dbReference type="Pfam" id="PF10307">
    <property type="entry name" value="HAD_SAK_1"/>
    <property type="match status" value="1"/>
</dbReference>
<dbReference type="GO" id="GO:0000494">
    <property type="term" value="P:box C/D sno(s)RNA 3'-end processing"/>
    <property type="evidence" value="ECO:0007669"/>
    <property type="project" value="TreeGrafter"/>
</dbReference>
<protein>
    <recommendedName>
        <fullName evidence="1">Swiss Army Knife RNA repair protein HAD domain-containing protein</fullName>
    </recommendedName>
</protein>
<dbReference type="PANTHER" id="PTHR10335">
    <property type="entry name" value="RRNA 2-O-METHYLTRANSFERASE FIBRILLARIN"/>
    <property type="match status" value="1"/>
</dbReference>
<evidence type="ECO:0000313" key="3">
    <source>
        <dbReference type="Proteomes" id="UP000077315"/>
    </source>
</evidence>
<keyword evidence="3" id="KW-1185">Reference proteome</keyword>
<reference evidence="3" key="1">
    <citation type="submission" date="2015-06" db="EMBL/GenBank/DDBJ databases">
        <title>Expansion of signal transduction pathways in fungi by whole-genome duplication.</title>
        <authorList>
            <consortium name="DOE Joint Genome Institute"/>
            <person name="Corrochano L.M."/>
            <person name="Kuo A."/>
            <person name="Marcet-Houben M."/>
            <person name="Polaino S."/>
            <person name="Salamov A."/>
            <person name="Villalobos J.M."/>
            <person name="Alvarez M.I."/>
            <person name="Avalos J."/>
            <person name="Benito E.P."/>
            <person name="Benoit I."/>
            <person name="Burger G."/>
            <person name="Camino L.P."/>
            <person name="Canovas D."/>
            <person name="Cerda-Olmedo E."/>
            <person name="Cheng J.-F."/>
            <person name="Dominguez A."/>
            <person name="Elias M."/>
            <person name="Eslava A.P."/>
            <person name="Glaser F."/>
            <person name="Grimwood J."/>
            <person name="Gutierrez G."/>
            <person name="Heitman J."/>
            <person name="Henrissat B."/>
            <person name="Iturriaga E.A."/>
            <person name="Lang B.F."/>
            <person name="Lavin J.L."/>
            <person name="Lee S."/>
            <person name="Li W."/>
            <person name="Lindquist E."/>
            <person name="Lopez-Garcia S."/>
            <person name="Luque E.M."/>
            <person name="Marcos A.T."/>
            <person name="Martin J."/>
            <person name="McCluskey K."/>
            <person name="Medina H.R."/>
            <person name="Miralles-Duran A."/>
            <person name="Miyazaki A."/>
            <person name="Munoz-Torres E."/>
            <person name="Oguiza J.A."/>
            <person name="Ohm R."/>
            <person name="Olmedo M."/>
            <person name="Orejas M."/>
            <person name="Ortiz-Castellanos L."/>
            <person name="Pisabarro A.G."/>
            <person name="Rodriguez-Romero J."/>
            <person name="Ruiz-Herrera J."/>
            <person name="Ruiz-Vazquez R."/>
            <person name="Sanz C."/>
            <person name="Schackwitz W."/>
            <person name="Schmutz J."/>
            <person name="Shahriari M."/>
            <person name="Shelest E."/>
            <person name="Silva-Franco F."/>
            <person name="Soanes D."/>
            <person name="Syed K."/>
            <person name="Tagua V.G."/>
            <person name="Talbot N.J."/>
            <person name="Thon M."/>
            <person name="De vries R.P."/>
            <person name="Wiebenga A."/>
            <person name="Yadav J.S."/>
            <person name="Braun E.L."/>
            <person name="Baker S."/>
            <person name="Garre V."/>
            <person name="Horwitz B."/>
            <person name="Torres-Martinez S."/>
            <person name="Idnurm A."/>
            <person name="Herrera-Estrella A."/>
            <person name="Gabaldon T."/>
            <person name="Grigoriev I.V."/>
        </authorList>
    </citation>
    <scope>NUCLEOTIDE SEQUENCE [LARGE SCALE GENOMIC DNA]</scope>
    <source>
        <strain evidence="3">NRRL 1555(-)</strain>
    </source>
</reference>
<feature type="domain" description="Swiss Army Knife RNA repair protein HAD" evidence="1">
    <location>
        <begin position="50"/>
        <end position="256"/>
    </location>
</feature>
<dbReference type="GO" id="GO:0031428">
    <property type="term" value="C:box C/D methylation guide snoRNP complex"/>
    <property type="evidence" value="ECO:0007669"/>
    <property type="project" value="TreeGrafter"/>
</dbReference>
<dbReference type="OrthoDB" id="5596992at2759"/>
<proteinExistence type="predicted"/>
<dbReference type="PANTHER" id="PTHR10335:SF23">
    <property type="entry name" value="OB FOLD-CONTAINING PROTEIN, NUCLEIC ACID BINDING"/>
    <property type="match status" value="1"/>
</dbReference>
<dbReference type="GO" id="GO:1990259">
    <property type="term" value="F:histone H2AQ104 methyltransferase activity"/>
    <property type="evidence" value="ECO:0007669"/>
    <property type="project" value="TreeGrafter"/>
</dbReference>
<accession>A0A167K3G3</accession>
<evidence type="ECO:0000259" key="1">
    <source>
        <dbReference type="Pfam" id="PF10307"/>
    </source>
</evidence>
<dbReference type="InterPro" id="IPR018812">
    <property type="entry name" value="SAK_HAD"/>
</dbReference>
<dbReference type="GeneID" id="28999716"/>
<name>A0A167K3G3_PHYB8</name>
<dbReference type="EMBL" id="KV441025">
    <property type="protein sequence ID" value="OAD67197.1"/>
    <property type="molecule type" value="Genomic_DNA"/>
</dbReference>
<dbReference type="GO" id="GO:0003723">
    <property type="term" value="F:RNA binding"/>
    <property type="evidence" value="ECO:0007669"/>
    <property type="project" value="TreeGrafter"/>
</dbReference>
<organism evidence="2 3">
    <name type="scientific">Phycomyces blakesleeanus (strain ATCC 8743b / DSM 1359 / FGSC 10004 / NBRC 33097 / NRRL 1555)</name>
    <dbReference type="NCBI Taxonomy" id="763407"/>
    <lineage>
        <taxon>Eukaryota</taxon>
        <taxon>Fungi</taxon>
        <taxon>Fungi incertae sedis</taxon>
        <taxon>Mucoromycota</taxon>
        <taxon>Mucoromycotina</taxon>
        <taxon>Mucoromycetes</taxon>
        <taxon>Mucorales</taxon>
        <taxon>Phycomycetaceae</taxon>
        <taxon>Phycomyces</taxon>
    </lineage>
</organism>
<dbReference type="GO" id="GO:0008649">
    <property type="term" value="F:rRNA methyltransferase activity"/>
    <property type="evidence" value="ECO:0007669"/>
    <property type="project" value="TreeGrafter"/>
</dbReference>
<dbReference type="InParanoid" id="A0A167K3G3"/>
<dbReference type="VEuPathDB" id="FungiDB:PHYBLDRAFT_183680"/>